<dbReference type="Gene3D" id="3.10.129.10">
    <property type="entry name" value="Hotdog Thioesterase"/>
    <property type="match status" value="1"/>
</dbReference>
<gene>
    <name evidence="2" type="ORF">MUN89_03590</name>
</gene>
<dbReference type="PANTHER" id="PTHR43841">
    <property type="entry name" value="3-HYDROXYACYL-THIOESTER DEHYDRATASE HTDX-RELATED"/>
    <property type="match status" value="1"/>
</dbReference>
<dbReference type="Pfam" id="PF01575">
    <property type="entry name" value="MaoC_dehydratas"/>
    <property type="match status" value="1"/>
</dbReference>
<dbReference type="SUPFAM" id="SSF54637">
    <property type="entry name" value="Thioesterase/thiol ester dehydrase-isomerase"/>
    <property type="match status" value="1"/>
</dbReference>
<organism evidence="2 3">
    <name type="scientific">Halobacillus salinarum</name>
    <dbReference type="NCBI Taxonomy" id="2932257"/>
    <lineage>
        <taxon>Bacteria</taxon>
        <taxon>Bacillati</taxon>
        <taxon>Bacillota</taxon>
        <taxon>Bacilli</taxon>
        <taxon>Bacillales</taxon>
        <taxon>Bacillaceae</taxon>
        <taxon>Halobacillus</taxon>
    </lineage>
</organism>
<dbReference type="EMBL" id="CP095073">
    <property type="protein sequence ID" value="UOQ45048.1"/>
    <property type="molecule type" value="Genomic_DNA"/>
</dbReference>
<evidence type="ECO:0000313" key="2">
    <source>
        <dbReference type="EMBL" id="UOQ45048.1"/>
    </source>
</evidence>
<feature type="domain" description="MaoC-like" evidence="1">
    <location>
        <begin position="16"/>
        <end position="112"/>
    </location>
</feature>
<name>A0ABY4EMG5_9BACI</name>
<dbReference type="Proteomes" id="UP000831787">
    <property type="component" value="Chromosome"/>
</dbReference>
<keyword evidence="3" id="KW-1185">Reference proteome</keyword>
<proteinExistence type="predicted"/>
<protein>
    <recommendedName>
        <fullName evidence="1">MaoC-like domain-containing protein</fullName>
    </recommendedName>
</protein>
<dbReference type="InterPro" id="IPR002539">
    <property type="entry name" value="MaoC-like_dom"/>
</dbReference>
<sequence length="135" mass="15074">MENYKEGSDLPVQSFRNISKEQVLTYANVSGDMNTIHLNREAARHSGFDREVVQGMWSMGIVTASIHRWFGPQSFIKEFTCRFTSPMIIGDSLLVCGSVVTVTAVDIEISIEGVNQEGSTILKNRAIVRRKVHEG</sequence>
<dbReference type="InterPro" id="IPR029069">
    <property type="entry name" value="HotDog_dom_sf"/>
</dbReference>
<dbReference type="PANTHER" id="PTHR43841:SF3">
    <property type="entry name" value="(3R)-HYDROXYACYL-ACP DEHYDRATASE SUBUNIT HADB"/>
    <property type="match status" value="1"/>
</dbReference>
<dbReference type="RefSeq" id="WP_244711480.1">
    <property type="nucleotide sequence ID" value="NZ_CP095073.1"/>
</dbReference>
<accession>A0ABY4EMG5</accession>
<evidence type="ECO:0000259" key="1">
    <source>
        <dbReference type="Pfam" id="PF01575"/>
    </source>
</evidence>
<reference evidence="2 3" key="1">
    <citation type="submission" date="2022-04" db="EMBL/GenBank/DDBJ databases">
        <title>Halobacillus sp. isolated from saltern.</title>
        <authorList>
            <person name="Won M."/>
            <person name="Lee C.-M."/>
            <person name="Woen H.-Y."/>
            <person name="Kwon S.-W."/>
        </authorList>
    </citation>
    <scope>NUCLEOTIDE SEQUENCE [LARGE SCALE GENOMIC DNA]</scope>
    <source>
        <strain evidence="2 3">SSBR10-3</strain>
    </source>
</reference>
<evidence type="ECO:0000313" key="3">
    <source>
        <dbReference type="Proteomes" id="UP000831787"/>
    </source>
</evidence>